<keyword evidence="4" id="KW-1185">Reference proteome</keyword>
<evidence type="ECO:0000313" key="4">
    <source>
        <dbReference type="Proteomes" id="UP000259400"/>
    </source>
</evidence>
<dbReference type="GO" id="GO:0004519">
    <property type="term" value="F:endonuclease activity"/>
    <property type="evidence" value="ECO:0007669"/>
    <property type="project" value="UniProtKB-KW"/>
</dbReference>
<dbReference type="AlphaFoldDB" id="A0A8B4U282"/>
<keyword evidence="1" id="KW-0378">Hydrolase</keyword>
<organism evidence="1 3">
    <name type="scientific">Klebsiella quasivariicola</name>
    <dbReference type="NCBI Taxonomy" id="2026240"/>
    <lineage>
        <taxon>Bacteria</taxon>
        <taxon>Pseudomonadati</taxon>
        <taxon>Pseudomonadota</taxon>
        <taxon>Gammaproteobacteria</taxon>
        <taxon>Enterobacterales</taxon>
        <taxon>Enterobacteriaceae</taxon>
        <taxon>Klebsiella/Raoultella group</taxon>
        <taxon>Klebsiella</taxon>
        <taxon>Klebsiella pneumoniae complex</taxon>
    </lineage>
</organism>
<comment type="caution">
    <text evidence="1">The sequence shown here is derived from an EMBL/GenBank/DDBJ whole genome shotgun (WGS) entry which is preliminary data.</text>
</comment>
<sequence>MSYTDWRVYQEAIVEVFRRLGCNALIDYRGKGNRAAHDIDVFAIFLRPGSGCRIVAVGG</sequence>
<reference evidence="1 3" key="1">
    <citation type="submission" date="2018-08" db="EMBL/GenBank/DDBJ databases">
        <authorList>
            <consortium name="Pathogen Informatics"/>
        </authorList>
    </citation>
    <scope>NUCLEOTIDE SEQUENCE [LARGE SCALE GENOMIC DNA]</scope>
    <source>
        <strain evidence="2 4">EuSCAPE_IL010</strain>
        <strain evidence="1 3">EuSCAPE_IT371</strain>
    </source>
</reference>
<accession>A0A8B4U282</accession>
<keyword evidence="1" id="KW-0255">Endonuclease</keyword>
<keyword evidence="1" id="KW-0540">Nuclease</keyword>
<dbReference type="EMBL" id="UJZG01000023">
    <property type="protein sequence ID" value="SXE01760.1"/>
    <property type="molecule type" value="Genomic_DNA"/>
</dbReference>
<gene>
    <name evidence="2" type="ORF">SAMEA3538468_02374</name>
    <name evidence="1" type="ORF">SAMEA3538780_04765</name>
</gene>
<proteinExistence type="predicted"/>
<evidence type="ECO:0000313" key="1">
    <source>
        <dbReference type="EMBL" id="SXE01760.1"/>
    </source>
</evidence>
<evidence type="ECO:0000313" key="2">
    <source>
        <dbReference type="EMBL" id="VVJ76986.1"/>
    </source>
</evidence>
<dbReference type="Proteomes" id="UP000257712">
    <property type="component" value="Unassembled WGS sequence"/>
</dbReference>
<dbReference type="EMBL" id="UJYZ02000009">
    <property type="protein sequence ID" value="VVJ76986.1"/>
    <property type="molecule type" value="Genomic_DNA"/>
</dbReference>
<name>A0A8B4U282_9ENTR</name>
<dbReference type="Proteomes" id="UP000259400">
    <property type="component" value="Unassembled WGS sequence"/>
</dbReference>
<protein>
    <submittedName>
        <fullName evidence="1">Restriction endonuclease</fullName>
    </submittedName>
</protein>
<evidence type="ECO:0000313" key="3">
    <source>
        <dbReference type="Proteomes" id="UP000257712"/>
    </source>
</evidence>